<proteinExistence type="predicted"/>
<organism evidence="1 2">
    <name type="scientific">Hamadaea flava</name>
    <dbReference type="NCBI Taxonomy" id="1742688"/>
    <lineage>
        <taxon>Bacteria</taxon>
        <taxon>Bacillati</taxon>
        <taxon>Actinomycetota</taxon>
        <taxon>Actinomycetes</taxon>
        <taxon>Micromonosporales</taxon>
        <taxon>Micromonosporaceae</taxon>
        <taxon>Hamadaea</taxon>
    </lineage>
</organism>
<dbReference type="RefSeq" id="WP_253759387.1">
    <property type="nucleotide sequence ID" value="NZ_JAMZDZ010000001.1"/>
</dbReference>
<evidence type="ECO:0000313" key="2">
    <source>
        <dbReference type="Proteomes" id="UP001595816"/>
    </source>
</evidence>
<gene>
    <name evidence="1" type="ORF">ACFOZ4_02285</name>
</gene>
<dbReference type="EMBL" id="JBHSAY010000003">
    <property type="protein sequence ID" value="MFC4129436.1"/>
    <property type="molecule type" value="Genomic_DNA"/>
</dbReference>
<sequence>MDVFSRTFLPATAEAGLPMATVTRHMHVMRRCVEPDDGAVLVTRCTRPERPLGREYLLVLTYRRLVVTQETRLLRQMRLHLNTELRHLSNVVWHPDQRLGAVEFAATAIDGVRERFLIKVGHPKHVWHLDALLSHIFKPRTLASQRTVATEPPRLVSPLGAY</sequence>
<accession>A0ABV8LEW0</accession>
<keyword evidence="2" id="KW-1185">Reference proteome</keyword>
<protein>
    <submittedName>
        <fullName evidence="1">Uncharacterized protein</fullName>
    </submittedName>
</protein>
<reference evidence="2" key="1">
    <citation type="journal article" date="2019" name="Int. J. Syst. Evol. Microbiol.">
        <title>The Global Catalogue of Microorganisms (GCM) 10K type strain sequencing project: providing services to taxonomists for standard genome sequencing and annotation.</title>
        <authorList>
            <consortium name="The Broad Institute Genomics Platform"/>
            <consortium name="The Broad Institute Genome Sequencing Center for Infectious Disease"/>
            <person name="Wu L."/>
            <person name="Ma J."/>
        </authorList>
    </citation>
    <scope>NUCLEOTIDE SEQUENCE [LARGE SCALE GENOMIC DNA]</scope>
    <source>
        <strain evidence="2">CGMCC 4.7289</strain>
    </source>
</reference>
<comment type="caution">
    <text evidence="1">The sequence shown here is derived from an EMBL/GenBank/DDBJ whole genome shotgun (WGS) entry which is preliminary data.</text>
</comment>
<dbReference type="Proteomes" id="UP001595816">
    <property type="component" value="Unassembled WGS sequence"/>
</dbReference>
<name>A0ABV8LEW0_9ACTN</name>
<evidence type="ECO:0000313" key="1">
    <source>
        <dbReference type="EMBL" id="MFC4129436.1"/>
    </source>
</evidence>